<proteinExistence type="predicted"/>
<dbReference type="RefSeq" id="WP_100667303.1">
    <property type="nucleotide sequence ID" value="NZ_CP024955.1"/>
</dbReference>
<organism evidence="2 3">
    <name type="scientific">Kyrpidia spormannii</name>
    <dbReference type="NCBI Taxonomy" id="2055160"/>
    <lineage>
        <taxon>Bacteria</taxon>
        <taxon>Bacillati</taxon>
        <taxon>Bacillota</taxon>
        <taxon>Bacilli</taxon>
        <taxon>Bacillales</taxon>
        <taxon>Alicyclobacillaceae</taxon>
        <taxon>Kyrpidia</taxon>
    </lineage>
</organism>
<dbReference type="NCBIfam" id="TIGR04034">
    <property type="entry name" value="export_SdpA"/>
    <property type="match status" value="1"/>
</dbReference>
<accession>A0A2K8N570</accession>
<evidence type="ECO:0000256" key="1">
    <source>
        <dbReference type="SAM" id="Phobius"/>
    </source>
</evidence>
<evidence type="ECO:0000313" key="2">
    <source>
        <dbReference type="EMBL" id="ATY84484.1"/>
    </source>
</evidence>
<feature type="transmembrane region" description="Helical" evidence="1">
    <location>
        <begin position="6"/>
        <end position="25"/>
    </location>
</feature>
<dbReference type="InterPro" id="IPR023902">
    <property type="entry name" value="Sporulation_SdpA"/>
</dbReference>
<reference evidence="3" key="1">
    <citation type="submission" date="2017-11" db="EMBL/GenBank/DDBJ databases">
        <title>Complete Genome Sequence of Kyrpidia sp. Strain EA-1, a thermophilic, hydrogen-oxidizing Bacterium, isolated from the Azores.</title>
        <authorList>
            <person name="Reiner J.E."/>
            <person name="Lapp C.J."/>
            <person name="Bunk B."/>
            <person name="Gescher J."/>
        </authorList>
    </citation>
    <scope>NUCLEOTIDE SEQUENCE [LARGE SCALE GENOMIC DNA]</scope>
    <source>
        <strain evidence="3">EA-1</strain>
    </source>
</reference>
<dbReference type="OrthoDB" id="799068at2"/>
<keyword evidence="1" id="KW-1133">Transmembrane helix</keyword>
<dbReference type="Proteomes" id="UP000231932">
    <property type="component" value="Chromosome"/>
</dbReference>
<gene>
    <name evidence="2" type="ORF">CVV65_05535</name>
</gene>
<protein>
    <submittedName>
        <fullName evidence="2">SdpA family antimicrobial peptide system protein</fullName>
    </submittedName>
</protein>
<dbReference type="AlphaFoldDB" id="A0A2K8N570"/>
<keyword evidence="1" id="KW-0812">Transmembrane</keyword>
<dbReference type="EMBL" id="CP024955">
    <property type="protein sequence ID" value="ATY84484.1"/>
    <property type="molecule type" value="Genomic_DNA"/>
</dbReference>
<sequence>MSSRRYVLFGWIFLGMVALWVYVFMLGIHRGLPFSVVPDLPLEPRLFVEQWFPQGWGFYSKNPRDSYFYVVRMPDHQLPVGWPNNSLSNIFGISRFGRAQGIEAGLIASEIPNSAYVFTNVNPLWKLDELKPELVIKNPSPSPTILGDIGIIYQPPVPWAWTKEADKIIMPSRVARVIVK</sequence>
<dbReference type="Pfam" id="PF17418">
    <property type="entry name" value="SdpA"/>
    <property type="match status" value="1"/>
</dbReference>
<keyword evidence="3" id="KW-1185">Reference proteome</keyword>
<dbReference type="KEGG" id="kyr:CVV65_05535"/>
<evidence type="ECO:0000313" key="3">
    <source>
        <dbReference type="Proteomes" id="UP000231932"/>
    </source>
</evidence>
<keyword evidence="1" id="KW-0472">Membrane</keyword>
<name>A0A2K8N570_9BACL</name>